<reference evidence="2" key="2">
    <citation type="submission" date="2021-04" db="EMBL/GenBank/DDBJ databases">
        <authorList>
            <person name="Podell S."/>
        </authorList>
    </citation>
    <scope>NUCLEOTIDE SEQUENCE</scope>
    <source>
        <strain evidence="2">Hildebrandi</strain>
    </source>
</reference>
<name>A0A9K3LLF7_9STRA</name>
<evidence type="ECO:0000313" key="3">
    <source>
        <dbReference type="Proteomes" id="UP000693970"/>
    </source>
</evidence>
<sequence length="422" mass="46725">MNLPKRHQRYPLSVFSPNSMATTAASSTSSCSSSTSRCYVDDTSTNSSSSRSCCHVQQQQVPSLQEKVAEMTHVPSTLATFERTIALNNAGATLMEKEDYSSAVKILERAFFTFKKAYVLRRDALPSFQHRPSLYTNIGALFSGKQRWSGDSDCMQDETHTTTETPLVYSNPIHLPKDFPITQESCGFLCTAVALNLAMSHHMVAVVVSELSSNTTMNASRKRKQVIHTHLTAASRLYEYTIRLESSRARQYQNQPQQSGESSNSSNNNSSSSSSSNLERTTLPMGGSTTIRSVSPLTVSTSVAMPPSPTRTASTIPTLFTSPFALMVILNNSGHVHRLLQQGETSKRCYQRLLTACMYMMVRQQQEQRQQEQNSNNNNRSNVVVVQSAGNTTLVTTSDLQFFLHNVNVGLHWSHRRCAPAA</sequence>
<organism evidence="2 3">
    <name type="scientific">Nitzschia inconspicua</name>
    <dbReference type="NCBI Taxonomy" id="303405"/>
    <lineage>
        <taxon>Eukaryota</taxon>
        <taxon>Sar</taxon>
        <taxon>Stramenopiles</taxon>
        <taxon>Ochrophyta</taxon>
        <taxon>Bacillariophyta</taxon>
        <taxon>Bacillariophyceae</taxon>
        <taxon>Bacillariophycidae</taxon>
        <taxon>Bacillariales</taxon>
        <taxon>Bacillariaceae</taxon>
        <taxon>Nitzschia</taxon>
    </lineage>
</organism>
<reference evidence="2" key="1">
    <citation type="journal article" date="2021" name="Sci. Rep.">
        <title>Diploid genomic architecture of Nitzschia inconspicua, an elite biomass production diatom.</title>
        <authorList>
            <person name="Oliver A."/>
            <person name="Podell S."/>
            <person name="Pinowska A."/>
            <person name="Traller J.C."/>
            <person name="Smith S.R."/>
            <person name="McClure R."/>
            <person name="Beliaev A."/>
            <person name="Bohutskyi P."/>
            <person name="Hill E.A."/>
            <person name="Rabines A."/>
            <person name="Zheng H."/>
            <person name="Allen L.Z."/>
            <person name="Kuo A."/>
            <person name="Grigoriev I.V."/>
            <person name="Allen A.E."/>
            <person name="Hazlebeck D."/>
            <person name="Allen E.E."/>
        </authorList>
    </citation>
    <scope>NUCLEOTIDE SEQUENCE</scope>
    <source>
        <strain evidence="2">Hildebrandi</strain>
    </source>
</reference>
<feature type="region of interest" description="Disordered" evidence="1">
    <location>
        <begin position="248"/>
        <end position="292"/>
    </location>
</feature>
<keyword evidence="3" id="KW-1185">Reference proteome</keyword>
<dbReference type="AlphaFoldDB" id="A0A9K3LLF7"/>
<feature type="compositionally biased region" description="Low complexity" evidence="1">
    <location>
        <begin position="262"/>
        <end position="277"/>
    </location>
</feature>
<evidence type="ECO:0000256" key="1">
    <source>
        <dbReference type="SAM" id="MobiDB-lite"/>
    </source>
</evidence>
<proteinExistence type="predicted"/>
<dbReference type="EMBL" id="JAGRRH010000009">
    <property type="protein sequence ID" value="KAG7363873.1"/>
    <property type="molecule type" value="Genomic_DNA"/>
</dbReference>
<comment type="caution">
    <text evidence="2">The sequence shown here is derived from an EMBL/GenBank/DDBJ whole genome shotgun (WGS) entry which is preliminary data.</text>
</comment>
<protein>
    <submittedName>
        <fullName evidence="2">Uncharacterized protein</fullName>
    </submittedName>
</protein>
<evidence type="ECO:0000313" key="2">
    <source>
        <dbReference type="EMBL" id="KAG7363873.1"/>
    </source>
</evidence>
<gene>
    <name evidence="2" type="ORF">IV203_037074</name>
</gene>
<dbReference type="Proteomes" id="UP000693970">
    <property type="component" value="Unassembled WGS sequence"/>
</dbReference>
<accession>A0A9K3LLF7</accession>
<dbReference type="PROSITE" id="PS51257">
    <property type="entry name" value="PROKAR_LIPOPROTEIN"/>
    <property type="match status" value="1"/>
</dbReference>
<feature type="compositionally biased region" description="Polar residues" evidence="1">
    <location>
        <begin position="249"/>
        <end position="261"/>
    </location>
</feature>